<dbReference type="InterPro" id="IPR041468">
    <property type="entry name" value="HTH_ParB/Spo0J"/>
</dbReference>
<name>A0A519BHG5_ACIG2</name>
<dbReference type="PANTHER" id="PTHR33375:SF1">
    <property type="entry name" value="CHROMOSOME-PARTITIONING PROTEIN PARB-RELATED"/>
    <property type="match status" value="1"/>
</dbReference>
<dbReference type="GO" id="GO:0005694">
    <property type="term" value="C:chromosome"/>
    <property type="evidence" value="ECO:0007669"/>
    <property type="project" value="TreeGrafter"/>
</dbReference>
<dbReference type="InterPro" id="IPR003115">
    <property type="entry name" value="ParB_N"/>
</dbReference>
<feature type="domain" description="HTH cro/C1-type" evidence="3">
    <location>
        <begin position="127"/>
        <end position="155"/>
    </location>
</feature>
<sequence>MKKLNDPLDWIGKDTEDKASVIDINIDEIIVNEQIRNKENVLKDIDELTESIKEFGVNQNLLVMRNNNKDNEYFLIAGERRLEASKRAGLNSVPCLVKNIKEEDILIYQLLENIQRKDLSKPELANVYKQLKEKGLTIRQIAEKIHKSKSYVQEILSICEMPEELKEKITGSTIKKAIEISKIKDEQEKKKLIKNYDSITAGEVKNKRNNLDTNKEENNINLNKDNKEEWGNYKERDQRFNKAVKENYSIIQTDIDHFNDTHTDIKIDIRFDIIDSYFGTDNIVAIYAKDNATASKFIKYLNKFKIKGDE</sequence>
<evidence type="ECO:0000256" key="2">
    <source>
        <dbReference type="ARBA" id="ARBA00022829"/>
    </source>
</evidence>
<dbReference type="InterPro" id="IPR001387">
    <property type="entry name" value="Cro/C1-type_HTH"/>
</dbReference>
<dbReference type="GO" id="GO:0003677">
    <property type="term" value="F:DNA binding"/>
    <property type="evidence" value="ECO:0007669"/>
    <property type="project" value="InterPro"/>
</dbReference>
<dbReference type="SMART" id="SM00470">
    <property type="entry name" value="ParB"/>
    <property type="match status" value="1"/>
</dbReference>
<dbReference type="GO" id="GO:0007059">
    <property type="term" value="P:chromosome segregation"/>
    <property type="evidence" value="ECO:0007669"/>
    <property type="project" value="UniProtKB-KW"/>
</dbReference>
<organism evidence="4 5">
    <name type="scientific">Acididesulfobacter guangdongensis</name>
    <dbReference type="NCBI Taxonomy" id="2597225"/>
    <lineage>
        <taxon>Bacteria</taxon>
        <taxon>Deltaproteobacteria</taxon>
        <taxon>Candidatus Acidulodesulfobacterales</taxon>
        <taxon>Candidatus Acididesulfobacter</taxon>
    </lineage>
</organism>
<evidence type="ECO:0000313" key="5">
    <source>
        <dbReference type="Proteomes" id="UP000316562"/>
    </source>
</evidence>
<dbReference type="Pfam" id="PF02195">
    <property type="entry name" value="ParB_N"/>
    <property type="match status" value="1"/>
</dbReference>
<reference evidence="4 5" key="1">
    <citation type="journal article" date="2019" name="ISME J.">
        <title>Insights into ecological role of a new deltaproteobacterial order Candidatus Acidulodesulfobacterales by metagenomics and metatranscriptomics.</title>
        <authorList>
            <person name="Tan S."/>
            <person name="Liu J."/>
            <person name="Fang Y."/>
            <person name="Hedlund B.P."/>
            <person name="Lian Z.H."/>
            <person name="Huang L.Y."/>
            <person name="Li J.T."/>
            <person name="Huang L.N."/>
            <person name="Li W.J."/>
            <person name="Jiang H.C."/>
            <person name="Dong H.L."/>
            <person name="Shu W.S."/>
        </authorList>
    </citation>
    <scope>NUCLEOTIDE SEQUENCE [LARGE SCALE GENOMIC DNA]</scope>
    <source>
        <strain evidence="4">AP2</strain>
    </source>
</reference>
<gene>
    <name evidence="4" type="ORF">EVJ46_00170</name>
</gene>
<evidence type="ECO:0000256" key="1">
    <source>
        <dbReference type="ARBA" id="ARBA00006295"/>
    </source>
</evidence>
<dbReference type="Proteomes" id="UP000316562">
    <property type="component" value="Unassembled WGS sequence"/>
</dbReference>
<keyword evidence="2" id="KW-0159">Chromosome partition</keyword>
<comment type="similarity">
    <text evidence="1">Belongs to the ParB family.</text>
</comment>
<evidence type="ECO:0000259" key="3">
    <source>
        <dbReference type="PROSITE" id="PS50943"/>
    </source>
</evidence>
<dbReference type="InterPro" id="IPR004437">
    <property type="entry name" value="ParB/RepB/Spo0J"/>
</dbReference>
<dbReference type="Gene3D" id="1.10.10.2830">
    <property type="match status" value="1"/>
</dbReference>
<dbReference type="InterPro" id="IPR036086">
    <property type="entry name" value="ParB/Sulfiredoxin_sf"/>
</dbReference>
<dbReference type="PANTHER" id="PTHR33375">
    <property type="entry name" value="CHROMOSOME-PARTITIONING PROTEIN PARB-RELATED"/>
    <property type="match status" value="1"/>
</dbReference>
<dbReference type="AlphaFoldDB" id="A0A519BHG5"/>
<evidence type="ECO:0000313" key="4">
    <source>
        <dbReference type="EMBL" id="RZD16692.1"/>
    </source>
</evidence>
<dbReference type="Gene3D" id="3.90.1530.30">
    <property type="match status" value="1"/>
</dbReference>
<dbReference type="Pfam" id="PF17762">
    <property type="entry name" value="HTH_ParB"/>
    <property type="match status" value="1"/>
</dbReference>
<proteinExistence type="inferred from homology"/>
<accession>A0A519BHG5</accession>
<dbReference type="InterPro" id="IPR050336">
    <property type="entry name" value="Chromosome_partition/occlusion"/>
</dbReference>
<protein>
    <submittedName>
        <fullName evidence="4">ParB/RepB/Spo0J family partition protein</fullName>
    </submittedName>
</protein>
<comment type="caution">
    <text evidence="4">The sequence shown here is derived from an EMBL/GenBank/DDBJ whole genome shotgun (WGS) entry which is preliminary data.</text>
</comment>
<dbReference type="SUPFAM" id="SSF110849">
    <property type="entry name" value="ParB/Sulfiredoxin"/>
    <property type="match status" value="1"/>
</dbReference>
<dbReference type="NCBIfam" id="TIGR00180">
    <property type="entry name" value="parB_part"/>
    <property type="match status" value="1"/>
</dbReference>
<dbReference type="EMBL" id="SGBC01000001">
    <property type="protein sequence ID" value="RZD16692.1"/>
    <property type="molecule type" value="Genomic_DNA"/>
</dbReference>
<dbReference type="PROSITE" id="PS50943">
    <property type="entry name" value="HTH_CROC1"/>
    <property type="match status" value="1"/>
</dbReference>